<organism evidence="1 3">
    <name type="scientific">Phytophthora fragariae</name>
    <dbReference type="NCBI Taxonomy" id="53985"/>
    <lineage>
        <taxon>Eukaryota</taxon>
        <taxon>Sar</taxon>
        <taxon>Stramenopiles</taxon>
        <taxon>Oomycota</taxon>
        <taxon>Peronosporomycetes</taxon>
        <taxon>Peronosporales</taxon>
        <taxon>Peronosporaceae</taxon>
        <taxon>Phytophthora</taxon>
    </lineage>
</organism>
<dbReference type="Proteomes" id="UP000433483">
    <property type="component" value="Unassembled WGS sequence"/>
</dbReference>
<keyword evidence="3" id="KW-1185">Reference proteome</keyword>
<comment type="caution">
    <text evidence="1">The sequence shown here is derived from an EMBL/GenBank/DDBJ whole genome shotgun (WGS) entry which is preliminary data.</text>
</comment>
<reference evidence="3 4" key="1">
    <citation type="submission" date="2018-08" db="EMBL/GenBank/DDBJ databases">
        <title>Genomic investigation of the strawberry pathogen Phytophthora fragariae indicates pathogenicity is determined by transcriptional variation in three key races.</title>
        <authorList>
            <person name="Adams T.M."/>
            <person name="Armitage A.D."/>
            <person name="Sobczyk M.K."/>
            <person name="Bates H.J."/>
            <person name="Dunwell J.M."/>
            <person name="Nellist C.F."/>
            <person name="Harrison R.J."/>
        </authorList>
    </citation>
    <scope>NUCLEOTIDE SEQUENCE [LARGE SCALE GENOMIC DNA]</scope>
    <source>
        <strain evidence="2 4">BC-1</strain>
        <strain evidence="1 3">NOV-27</strain>
    </source>
</reference>
<dbReference type="EMBL" id="QXGB01008036">
    <property type="protein sequence ID" value="KAE9158346.1"/>
    <property type="molecule type" value="Genomic_DNA"/>
</dbReference>
<dbReference type="EMBL" id="QXGD01002911">
    <property type="protein sequence ID" value="KAE9182692.1"/>
    <property type="molecule type" value="Genomic_DNA"/>
</dbReference>
<protein>
    <submittedName>
        <fullName evidence="1">Uncharacterized protein</fullName>
    </submittedName>
</protein>
<accession>A0A6A3UZP5</accession>
<evidence type="ECO:0000313" key="4">
    <source>
        <dbReference type="Proteomes" id="UP000440367"/>
    </source>
</evidence>
<name>A0A6A3UZP5_9STRA</name>
<dbReference type="AlphaFoldDB" id="A0A6A3UZP5"/>
<evidence type="ECO:0000313" key="3">
    <source>
        <dbReference type="Proteomes" id="UP000433483"/>
    </source>
</evidence>
<evidence type="ECO:0000313" key="1">
    <source>
        <dbReference type="EMBL" id="KAE9158346.1"/>
    </source>
</evidence>
<gene>
    <name evidence="2" type="ORF">PF002_g26926</name>
    <name evidence="1" type="ORF">PF005_g32487</name>
</gene>
<evidence type="ECO:0000313" key="2">
    <source>
        <dbReference type="EMBL" id="KAE9182692.1"/>
    </source>
</evidence>
<dbReference type="OrthoDB" id="136587at2759"/>
<sequence length="140" mass="15656">MQHAKRELPGGKLIVTSRCPQQRKRLVQTLIMGFTAVTMPDKKSETTRVEVQVPAATTDQELAKLAQEAVKLVVATAGHIIERARRRVRNRAGRYVLEHEVEYAEQQGQPTARRWLSHEEFEELDDAGKIEGDLGAGDGV</sequence>
<proteinExistence type="predicted"/>
<dbReference type="Proteomes" id="UP000440367">
    <property type="component" value="Unassembled WGS sequence"/>
</dbReference>